<evidence type="ECO:0000313" key="1">
    <source>
        <dbReference type="EMBL" id="KOS42999.1"/>
    </source>
</evidence>
<name>A0A0M9WFK1_9EURO</name>
<accession>A0A0M9WFK1</accession>
<protein>
    <submittedName>
        <fullName evidence="1">Uncharacterized protein</fullName>
    </submittedName>
</protein>
<organism evidence="1 2">
    <name type="scientific">Penicillium nordicum</name>
    <dbReference type="NCBI Taxonomy" id="229535"/>
    <lineage>
        <taxon>Eukaryota</taxon>
        <taxon>Fungi</taxon>
        <taxon>Dikarya</taxon>
        <taxon>Ascomycota</taxon>
        <taxon>Pezizomycotina</taxon>
        <taxon>Eurotiomycetes</taxon>
        <taxon>Eurotiomycetidae</taxon>
        <taxon>Eurotiales</taxon>
        <taxon>Aspergillaceae</taxon>
        <taxon>Penicillium</taxon>
    </lineage>
</organism>
<comment type="caution">
    <text evidence="1">The sequence shown here is derived from an EMBL/GenBank/DDBJ whole genome shotgun (WGS) entry which is preliminary data.</text>
</comment>
<dbReference type="Proteomes" id="UP000037696">
    <property type="component" value="Unassembled WGS sequence"/>
</dbReference>
<keyword evidence="2" id="KW-1185">Reference proteome</keyword>
<dbReference type="AlphaFoldDB" id="A0A0M9WFK1"/>
<gene>
    <name evidence="1" type="ORF">ACN38_g6136</name>
</gene>
<evidence type="ECO:0000313" key="2">
    <source>
        <dbReference type="Proteomes" id="UP000037696"/>
    </source>
</evidence>
<dbReference type="EMBL" id="LHQQ01000092">
    <property type="protein sequence ID" value="KOS42999.1"/>
    <property type="molecule type" value="Genomic_DNA"/>
</dbReference>
<sequence>MASLILFSLFLRCEVNNLKVIHFPNNPIFKGHALFPPTPKSLQSWISPNKSSSHLIEANLLKSQPRSITHTPA</sequence>
<reference evidence="1 2" key="1">
    <citation type="submission" date="2015-08" db="EMBL/GenBank/DDBJ databases">
        <title>Genome sequencing of Penicillium nordicum.</title>
        <authorList>
            <person name="Nguyen H.D."/>
            <person name="Seifert K.A."/>
        </authorList>
    </citation>
    <scope>NUCLEOTIDE SEQUENCE [LARGE SCALE GENOMIC DNA]</scope>
    <source>
        <strain evidence="1 2">DAOMC 185683</strain>
    </source>
</reference>
<proteinExistence type="predicted"/>